<reference evidence="1 2" key="1">
    <citation type="submission" date="2020-07" db="EMBL/GenBank/DDBJ databases">
        <title>Pseudogemmobacter sp. nov., isolated from poultry manure in Taiwan.</title>
        <authorList>
            <person name="Lin S.-Y."/>
            <person name="Tang Y.-S."/>
            <person name="Young C.-C."/>
        </authorList>
    </citation>
    <scope>NUCLEOTIDE SEQUENCE [LARGE SCALE GENOMIC DNA]</scope>
    <source>
        <strain evidence="1 2">CC-YST710</strain>
    </source>
</reference>
<accession>A0ABS8CMB6</accession>
<dbReference type="Proteomes" id="UP001198571">
    <property type="component" value="Unassembled WGS sequence"/>
</dbReference>
<evidence type="ECO:0000313" key="1">
    <source>
        <dbReference type="EMBL" id="MCB5410524.1"/>
    </source>
</evidence>
<name>A0ABS8CMB6_9RHOB</name>
<sequence>MGTTVIFPLSPSVLLIGTFEGIPDKIDHSYEQVTKVNTHIANHSVKQIYARDDSFPIHLRDRLFVRGADLSRLVSQRAIR</sequence>
<proteinExistence type="predicted"/>
<organism evidence="1 2">
    <name type="scientific">Pseudogemmobacter faecipullorum</name>
    <dbReference type="NCBI Taxonomy" id="2755041"/>
    <lineage>
        <taxon>Bacteria</taxon>
        <taxon>Pseudomonadati</taxon>
        <taxon>Pseudomonadota</taxon>
        <taxon>Alphaproteobacteria</taxon>
        <taxon>Rhodobacterales</taxon>
        <taxon>Paracoccaceae</taxon>
        <taxon>Pseudogemmobacter</taxon>
    </lineage>
</organism>
<dbReference type="EMBL" id="JACDXX010000009">
    <property type="protein sequence ID" value="MCB5410524.1"/>
    <property type="molecule type" value="Genomic_DNA"/>
</dbReference>
<comment type="caution">
    <text evidence="1">The sequence shown here is derived from an EMBL/GenBank/DDBJ whole genome shotgun (WGS) entry which is preliminary data.</text>
</comment>
<evidence type="ECO:0000313" key="2">
    <source>
        <dbReference type="Proteomes" id="UP001198571"/>
    </source>
</evidence>
<protein>
    <submittedName>
        <fullName evidence="1">DUF4238 domain-containing protein</fullName>
    </submittedName>
</protein>
<gene>
    <name evidence="1" type="ORF">H0485_10990</name>
</gene>
<keyword evidence="2" id="KW-1185">Reference proteome</keyword>